<comment type="caution">
    <text evidence="1">The sequence shown here is derived from an EMBL/GenBank/DDBJ whole genome shotgun (WGS) entry which is preliminary data.</text>
</comment>
<reference evidence="1" key="1">
    <citation type="submission" date="2021-12" db="EMBL/GenBank/DDBJ databases">
        <title>Comparative genomics, transcriptomics and evolutionary studies reveal genomic signatures of adaptation to plant cell wall in hemibiotrophic fungi.</title>
        <authorList>
            <consortium name="DOE Joint Genome Institute"/>
            <person name="Baroncelli R."/>
            <person name="Diaz J.F."/>
            <person name="Benocci T."/>
            <person name="Peng M."/>
            <person name="Battaglia E."/>
            <person name="Haridas S."/>
            <person name="Andreopoulos W."/>
            <person name="Labutti K."/>
            <person name="Pangilinan J."/>
            <person name="Floch G.L."/>
            <person name="Makela M.R."/>
            <person name="Henrissat B."/>
            <person name="Grigoriev I.V."/>
            <person name="Crouch J.A."/>
            <person name="De Vries R.P."/>
            <person name="Sukno S.A."/>
            <person name="Thon M.R."/>
        </authorList>
    </citation>
    <scope>NUCLEOTIDE SEQUENCE</scope>
    <source>
        <strain evidence="1">CBS 112980</strain>
    </source>
</reference>
<dbReference type="GeneID" id="85391680"/>
<dbReference type="AlphaFoldDB" id="A0AAD8XJR5"/>
<evidence type="ECO:0000313" key="2">
    <source>
        <dbReference type="Proteomes" id="UP001244207"/>
    </source>
</evidence>
<protein>
    <submittedName>
        <fullName evidence="1">Uncharacterized protein</fullName>
    </submittedName>
</protein>
<keyword evidence="2" id="KW-1185">Reference proteome</keyword>
<dbReference type="EMBL" id="JAHMHS010000026">
    <property type="protein sequence ID" value="KAK1727260.1"/>
    <property type="molecule type" value="Genomic_DNA"/>
</dbReference>
<organism evidence="1 2">
    <name type="scientific">Glomerella acutata</name>
    <name type="common">Colletotrichum acutatum</name>
    <dbReference type="NCBI Taxonomy" id="27357"/>
    <lineage>
        <taxon>Eukaryota</taxon>
        <taxon>Fungi</taxon>
        <taxon>Dikarya</taxon>
        <taxon>Ascomycota</taxon>
        <taxon>Pezizomycotina</taxon>
        <taxon>Sordariomycetes</taxon>
        <taxon>Hypocreomycetidae</taxon>
        <taxon>Glomerellales</taxon>
        <taxon>Glomerellaceae</taxon>
        <taxon>Colletotrichum</taxon>
        <taxon>Colletotrichum acutatum species complex</taxon>
    </lineage>
</organism>
<dbReference type="Proteomes" id="UP001244207">
    <property type="component" value="Unassembled WGS sequence"/>
</dbReference>
<gene>
    <name evidence="1" type="ORF">BDZ83DRAFT_613871</name>
</gene>
<accession>A0AAD8XJR5</accession>
<evidence type="ECO:0000313" key="1">
    <source>
        <dbReference type="EMBL" id="KAK1727260.1"/>
    </source>
</evidence>
<dbReference type="RefSeq" id="XP_060367315.1">
    <property type="nucleotide sequence ID" value="XM_060507781.1"/>
</dbReference>
<name>A0AAD8XJR5_GLOAC</name>
<proteinExistence type="predicted"/>
<sequence>MGCASGVYLLPVPVGDMWAMKTNLRLSPCCCCCEAGNISASASRRSTGCLHQCLHSHSSKRSESSSYPVYAEAHSGLVILYQPLSQDELPFMYLDVK</sequence>